<dbReference type="AlphaFoldDB" id="A0A2X3IW98"/>
<evidence type="ECO:0000313" key="2">
    <source>
        <dbReference type="Proteomes" id="UP000250675"/>
    </source>
</evidence>
<dbReference type="Proteomes" id="UP000250675">
    <property type="component" value="Unassembled WGS sequence"/>
</dbReference>
<reference evidence="1 2" key="1">
    <citation type="submission" date="2018-06" db="EMBL/GenBank/DDBJ databases">
        <authorList>
            <consortium name="Pathogen Informatics"/>
            <person name="Doyle S."/>
        </authorList>
    </citation>
    <scope>NUCLEOTIDE SEQUENCE [LARGE SCALE GENOMIC DNA]</scope>
    <source>
        <strain evidence="1 2">NCTC9645</strain>
    </source>
</reference>
<name>A0A2X3IW98_KLEPN</name>
<gene>
    <name evidence="1" type="ORF">NCTC9645_06192</name>
</gene>
<accession>A0A2X3IW98</accession>
<proteinExistence type="predicted"/>
<evidence type="ECO:0000313" key="1">
    <source>
        <dbReference type="EMBL" id="SQC88051.1"/>
    </source>
</evidence>
<organism evidence="1 2">
    <name type="scientific">Klebsiella pneumoniae</name>
    <dbReference type="NCBI Taxonomy" id="573"/>
    <lineage>
        <taxon>Bacteria</taxon>
        <taxon>Pseudomonadati</taxon>
        <taxon>Pseudomonadota</taxon>
        <taxon>Gammaproteobacteria</taxon>
        <taxon>Enterobacterales</taxon>
        <taxon>Enterobacteriaceae</taxon>
        <taxon>Klebsiella/Raoultella group</taxon>
        <taxon>Klebsiella</taxon>
        <taxon>Klebsiella pneumoniae complex</taxon>
    </lineage>
</organism>
<dbReference type="EMBL" id="UASO01000010">
    <property type="protein sequence ID" value="SQC88051.1"/>
    <property type="molecule type" value="Genomic_DNA"/>
</dbReference>
<sequence>MKALTLSYPRSSAIAVTGLPAASSSRALSKRIRCRHSLKLKPVSARNRRVSVRDYMPAQAAHSSNLRPSSGFADSACAILSNRLSCGIGSPRLTLGREPISSRITPAKRFWDALSSTPCHAAARVIASRSRLSLREQMAYQVARHRLWQKHKHSILNMDRASAGRAEHLAVSRRHVLPVPPSDNHRHRP</sequence>
<protein>
    <submittedName>
        <fullName evidence="1">Uncharacterized protein</fullName>
    </submittedName>
</protein>